<keyword evidence="5" id="KW-0418">Kinase</keyword>
<feature type="region of interest" description="Disordered" evidence="9">
    <location>
        <begin position="1"/>
        <end position="20"/>
    </location>
</feature>
<keyword evidence="3" id="KW-0808">Transferase</keyword>
<evidence type="ECO:0000256" key="3">
    <source>
        <dbReference type="ARBA" id="ARBA00022679"/>
    </source>
</evidence>
<keyword evidence="6" id="KW-0067">ATP-binding</keyword>
<evidence type="ECO:0000256" key="8">
    <source>
        <dbReference type="ARBA" id="ARBA00048679"/>
    </source>
</evidence>
<dbReference type="Pfam" id="PF00069">
    <property type="entry name" value="Pkinase"/>
    <property type="match status" value="1"/>
</dbReference>
<evidence type="ECO:0000256" key="5">
    <source>
        <dbReference type="ARBA" id="ARBA00022777"/>
    </source>
</evidence>
<dbReference type="EMBL" id="BNCO01000010">
    <property type="protein sequence ID" value="GIL51231.1"/>
    <property type="molecule type" value="Genomic_DNA"/>
</dbReference>
<dbReference type="InterPro" id="IPR000719">
    <property type="entry name" value="Prot_kinase_dom"/>
</dbReference>
<protein>
    <recommendedName>
        <fullName evidence="1">non-specific serine/threonine protein kinase</fullName>
        <ecNumber evidence="1">2.7.11.1</ecNumber>
    </recommendedName>
</protein>
<feature type="region of interest" description="Disordered" evidence="9">
    <location>
        <begin position="293"/>
        <end position="319"/>
    </location>
</feature>
<keyword evidence="2" id="KW-0723">Serine/threonine-protein kinase</keyword>
<evidence type="ECO:0000256" key="2">
    <source>
        <dbReference type="ARBA" id="ARBA00022527"/>
    </source>
</evidence>
<evidence type="ECO:0000313" key="12">
    <source>
        <dbReference type="Proteomes" id="UP000747399"/>
    </source>
</evidence>
<reference evidence="11" key="1">
    <citation type="journal article" date="2021" name="Proc. Natl. Acad. Sci. U.S.A.">
        <title>Three genomes in the algal genus Volvox reveal the fate of a haploid sex-determining region after a transition to homothallism.</title>
        <authorList>
            <person name="Yamamoto K."/>
            <person name="Hamaji T."/>
            <person name="Kawai-Toyooka H."/>
            <person name="Matsuzaki R."/>
            <person name="Takahashi F."/>
            <person name="Nishimura Y."/>
            <person name="Kawachi M."/>
            <person name="Noguchi H."/>
            <person name="Minakuchi Y."/>
            <person name="Umen J.G."/>
            <person name="Toyoda A."/>
            <person name="Nozaki H."/>
        </authorList>
    </citation>
    <scope>NUCLEOTIDE SEQUENCE</scope>
    <source>
        <strain evidence="11">NIES-3780</strain>
    </source>
</reference>
<dbReference type="Pfam" id="PF12202">
    <property type="entry name" value="OSR1_C"/>
    <property type="match status" value="1"/>
</dbReference>
<feature type="compositionally biased region" description="Polar residues" evidence="9">
    <location>
        <begin position="1"/>
        <end position="11"/>
    </location>
</feature>
<gene>
    <name evidence="11" type="ORF">Vafri_7083</name>
</gene>
<comment type="catalytic activity">
    <reaction evidence="7">
        <text>L-threonyl-[protein] + ATP = O-phospho-L-threonyl-[protein] + ADP + H(+)</text>
        <dbReference type="Rhea" id="RHEA:46608"/>
        <dbReference type="Rhea" id="RHEA-COMP:11060"/>
        <dbReference type="Rhea" id="RHEA-COMP:11605"/>
        <dbReference type="ChEBI" id="CHEBI:15378"/>
        <dbReference type="ChEBI" id="CHEBI:30013"/>
        <dbReference type="ChEBI" id="CHEBI:30616"/>
        <dbReference type="ChEBI" id="CHEBI:61977"/>
        <dbReference type="ChEBI" id="CHEBI:456216"/>
        <dbReference type="EC" id="2.7.11.1"/>
    </reaction>
</comment>
<keyword evidence="4" id="KW-0547">Nucleotide-binding</keyword>
<evidence type="ECO:0000256" key="9">
    <source>
        <dbReference type="SAM" id="MobiDB-lite"/>
    </source>
</evidence>
<dbReference type="InterPro" id="IPR024678">
    <property type="entry name" value="Kinase_OSR1/WNK_CCT"/>
</dbReference>
<dbReference type="PANTHER" id="PTHR13902">
    <property type="entry name" value="SERINE/THREONINE-PROTEIN KINASE WNK WITH NO LYSINE -RELATED"/>
    <property type="match status" value="1"/>
</dbReference>
<sequence length="422" mass="46509">MADASPSTGQHNAGDGDDEIAEVDPEGSYCRYKEPVGKGRFKTVFKAFNSQIGIDVAWSKVSANSNHLSEEQLHGVAKDMMTGLELDHPNIIKCFRCWEDQEHGCINLITELFTSGNLRQYRNMHKHLDLKAVKRMAKQILKGLQYLHSMSPSVTHGDLRCDKIYVNGHSGEIKIGDLGLATLLPYRWEEHEGHKGAFDTSVDVFAFGLCMLELITLKQLDPQHCSGWPQLLQDVPDEEARAFIGKCLGPSDQRPTAEQLLADPFFAVRKDTGKFSGLESEFNSSTKSLSALPLEQDSVQGQKPRRTDDALGAPGMEPEVGAGEASIAVGRLKGEDYEFVFSAKTVDGKLHFQLTMLGVTKPGEENQLKRDIEFVFDPETDTADSLAGELSQQFNLSPTDTEICAAALKEYLAKELGNDGND</sequence>
<evidence type="ECO:0000256" key="1">
    <source>
        <dbReference type="ARBA" id="ARBA00012513"/>
    </source>
</evidence>
<organism evidence="11 12">
    <name type="scientific">Volvox africanus</name>
    <dbReference type="NCBI Taxonomy" id="51714"/>
    <lineage>
        <taxon>Eukaryota</taxon>
        <taxon>Viridiplantae</taxon>
        <taxon>Chlorophyta</taxon>
        <taxon>core chlorophytes</taxon>
        <taxon>Chlorophyceae</taxon>
        <taxon>CS clade</taxon>
        <taxon>Chlamydomonadales</taxon>
        <taxon>Volvocaceae</taxon>
        <taxon>Volvox</taxon>
    </lineage>
</organism>
<dbReference type="InterPro" id="IPR011009">
    <property type="entry name" value="Kinase-like_dom_sf"/>
</dbReference>
<dbReference type="SUPFAM" id="SSF56112">
    <property type="entry name" value="Protein kinase-like (PK-like)"/>
    <property type="match status" value="1"/>
</dbReference>
<dbReference type="AlphaFoldDB" id="A0A8J4AZV4"/>
<feature type="domain" description="Protein kinase" evidence="10">
    <location>
        <begin position="30"/>
        <end position="266"/>
    </location>
</feature>
<dbReference type="GO" id="GO:0004674">
    <property type="term" value="F:protein serine/threonine kinase activity"/>
    <property type="evidence" value="ECO:0007669"/>
    <property type="project" value="UniProtKB-KW"/>
</dbReference>
<proteinExistence type="predicted"/>
<dbReference type="InterPro" id="IPR050588">
    <property type="entry name" value="WNK_Ser-Thr_kinase"/>
</dbReference>
<name>A0A8J4AZV4_9CHLO</name>
<keyword evidence="12" id="KW-1185">Reference proteome</keyword>
<dbReference type="Gene3D" id="1.10.510.10">
    <property type="entry name" value="Transferase(Phosphotransferase) domain 1"/>
    <property type="match status" value="1"/>
</dbReference>
<evidence type="ECO:0000313" key="11">
    <source>
        <dbReference type="EMBL" id="GIL51231.1"/>
    </source>
</evidence>
<dbReference type="PROSITE" id="PS50011">
    <property type="entry name" value="PROTEIN_KINASE_DOM"/>
    <property type="match status" value="1"/>
</dbReference>
<dbReference type="Gene3D" id="3.30.200.20">
    <property type="entry name" value="Phosphorylase Kinase, domain 1"/>
    <property type="match status" value="1"/>
</dbReference>
<comment type="catalytic activity">
    <reaction evidence="8">
        <text>L-seryl-[protein] + ATP = O-phospho-L-seryl-[protein] + ADP + H(+)</text>
        <dbReference type="Rhea" id="RHEA:17989"/>
        <dbReference type="Rhea" id="RHEA-COMP:9863"/>
        <dbReference type="Rhea" id="RHEA-COMP:11604"/>
        <dbReference type="ChEBI" id="CHEBI:15378"/>
        <dbReference type="ChEBI" id="CHEBI:29999"/>
        <dbReference type="ChEBI" id="CHEBI:30616"/>
        <dbReference type="ChEBI" id="CHEBI:83421"/>
        <dbReference type="ChEBI" id="CHEBI:456216"/>
        <dbReference type="EC" id="2.7.11.1"/>
    </reaction>
</comment>
<accession>A0A8J4AZV4</accession>
<evidence type="ECO:0000256" key="4">
    <source>
        <dbReference type="ARBA" id="ARBA00022741"/>
    </source>
</evidence>
<comment type="caution">
    <text evidence="11">The sequence shown here is derived from an EMBL/GenBank/DDBJ whole genome shotgun (WGS) entry which is preliminary data.</text>
</comment>
<dbReference type="GO" id="GO:0005524">
    <property type="term" value="F:ATP binding"/>
    <property type="evidence" value="ECO:0007669"/>
    <property type="project" value="UniProtKB-KW"/>
</dbReference>
<evidence type="ECO:0000256" key="7">
    <source>
        <dbReference type="ARBA" id="ARBA00047899"/>
    </source>
</evidence>
<evidence type="ECO:0000259" key="10">
    <source>
        <dbReference type="PROSITE" id="PS50011"/>
    </source>
</evidence>
<dbReference type="Proteomes" id="UP000747399">
    <property type="component" value="Unassembled WGS sequence"/>
</dbReference>
<dbReference type="Gene3D" id="3.10.20.90">
    <property type="entry name" value="Phosphatidylinositol 3-kinase Catalytic Subunit, Chain A, domain 1"/>
    <property type="match status" value="1"/>
</dbReference>
<dbReference type="EC" id="2.7.11.1" evidence="1"/>
<evidence type="ECO:0000256" key="6">
    <source>
        <dbReference type="ARBA" id="ARBA00022840"/>
    </source>
</evidence>